<sequence length="48" mass="5484">MKRRVLISLHEDVRAKGLQLAEKKYVTFSGLVTQLILAESESILDDIR</sequence>
<reference evidence="1" key="1">
    <citation type="journal article" date="2015" name="Nature">
        <title>Complex archaea that bridge the gap between prokaryotes and eukaryotes.</title>
        <authorList>
            <person name="Spang A."/>
            <person name="Saw J.H."/>
            <person name="Jorgensen S.L."/>
            <person name="Zaremba-Niedzwiedzka K."/>
            <person name="Martijn J."/>
            <person name="Lind A.E."/>
            <person name="van Eijk R."/>
            <person name="Schleper C."/>
            <person name="Guy L."/>
            <person name="Ettema T.J."/>
        </authorList>
    </citation>
    <scope>NUCLEOTIDE SEQUENCE</scope>
</reference>
<dbReference type="AlphaFoldDB" id="A0A0F8WU40"/>
<evidence type="ECO:0000313" key="1">
    <source>
        <dbReference type="EMBL" id="KKK60258.1"/>
    </source>
</evidence>
<protein>
    <recommendedName>
        <fullName evidence="2">CopG family transcriptional regulator</fullName>
    </recommendedName>
</protein>
<proteinExistence type="predicted"/>
<accession>A0A0F8WU40</accession>
<comment type="caution">
    <text evidence="1">The sequence shown here is derived from an EMBL/GenBank/DDBJ whole genome shotgun (WGS) entry which is preliminary data.</text>
</comment>
<evidence type="ECO:0008006" key="2">
    <source>
        <dbReference type="Google" id="ProtNLM"/>
    </source>
</evidence>
<dbReference type="EMBL" id="LAZR01063058">
    <property type="protein sequence ID" value="KKK60258.1"/>
    <property type="molecule type" value="Genomic_DNA"/>
</dbReference>
<gene>
    <name evidence="1" type="ORF">LCGC14_3026170</name>
</gene>
<organism evidence="1">
    <name type="scientific">marine sediment metagenome</name>
    <dbReference type="NCBI Taxonomy" id="412755"/>
    <lineage>
        <taxon>unclassified sequences</taxon>
        <taxon>metagenomes</taxon>
        <taxon>ecological metagenomes</taxon>
    </lineage>
</organism>
<name>A0A0F8WU40_9ZZZZ</name>
<feature type="non-terminal residue" evidence="1">
    <location>
        <position position="48"/>
    </location>
</feature>